<name>A0A3A1PIK8_9SPHN</name>
<dbReference type="SUPFAM" id="SSF48452">
    <property type="entry name" value="TPR-like"/>
    <property type="match status" value="1"/>
</dbReference>
<evidence type="ECO:0000256" key="2">
    <source>
        <dbReference type="SAM" id="Phobius"/>
    </source>
</evidence>
<dbReference type="Proteomes" id="UP000265366">
    <property type="component" value="Unassembled WGS sequence"/>
</dbReference>
<reference evidence="3 4" key="1">
    <citation type="submission" date="2018-08" db="EMBL/GenBank/DDBJ databases">
        <title>Erythrobacter zhengii sp.nov., a bacterium isolated from deep-sea sediment.</title>
        <authorList>
            <person name="Fang C."/>
            <person name="Wu Y.-H."/>
            <person name="Sun C."/>
            <person name="Wang H."/>
            <person name="Cheng H."/>
            <person name="Meng F.-X."/>
            <person name="Wang C.-S."/>
            <person name="Xu X.-W."/>
        </authorList>
    </citation>
    <scope>NUCLEOTIDE SEQUENCE [LARGE SCALE GENOMIC DNA]</scope>
    <source>
        <strain evidence="3 4">CCTCC AB 2015396</strain>
    </source>
</reference>
<evidence type="ECO:0000256" key="1">
    <source>
        <dbReference type="SAM" id="MobiDB-lite"/>
    </source>
</evidence>
<feature type="transmembrane region" description="Helical" evidence="2">
    <location>
        <begin position="27"/>
        <end position="44"/>
    </location>
</feature>
<keyword evidence="4" id="KW-1185">Reference proteome</keyword>
<dbReference type="Gene3D" id="1.25.40.10">
    <property type="entry name" value="Tetratricopeptide repeat domain"/>
    <property type="match status" value="1"/>
</dbReference>
<feature type="region of interest" description="Disordered" evidence="1">
    <location>
        <begin position="210"/>
        <end position="239"/>
    </location>
</feature>
<dbReference type="Pfam" id="PF13428">
    <property type="entry name" value="TPR_14"/>
    <property type="match status" value="1"/>
</dbReference>
<comment type="caution">
    <text evidence="3">The sequence shown here is derived from an EMBL/GenBank/DDBJ whole genome shotgun (WGS) entry which is preliminary data.</text>
</comment>
<keyword evidence="2" id="KW-0472">Membrane</keyword>
<dbReference type="InterPro" id="IPR011990">
    <property type="entry name" value="TPR-like_helical_dom_sf"/>
</dbReference>
<protein>
    <submittedName>
        <fullName evidence="3">Cytochrome C biosynthesis protein</fullName>
    </submittedName>
</protein>
<organism evidence="3 4">
    <name type="scientific">Aurantiacibacter xanthus</name>
    <dbReference type="NCBI Taxonomy" id="1784712"/>
    <lineage>
        <taxon>Bacteria</taxon>
        <taxon>Pseudomonadati</taxon>
        <taxon>Pseudomonadota</taxon>
        <taxon>Alphaproteobacteria</taxon>
        <taxon>Sphingomonadales</taxon>
        <taxon>Erythrobacteraceae</taxon>
        <taxon>Aurantiacibacter</taxon>
    </lineage>
</organism>
<sequence>MIWLVVIALAALAFAAGVVLFRIEKGLWSSLLAALAVGLAGYALQASPGLPSAPKVAGEDRSNPLFDVVEVRRDLLAKDEHSRADFIVTADALAREGRYEQAAQLLASVTRKNPQDFEAWIAEGNALVEHADGVLTVPALYAYRQAAELKPRHLAPNYFLGVALIRQGRFAEARQVWADSLAAAPEGATGREIVAQQLERLDAMLTAVSQQMEQERSAAAESGVPAAPSAPVSPASSAP</sequence>
<proteinExistence type="predicted"/>
<keyword evidence="2" id="KW-1133">Transmembrane helix</keyword>
<keyword evidence="2" id="KW-0812">Transmembrane</keyword>
<dbReference type="RefSeq" id="WP_119591351.1">
    <property type="nucleotide sequence ID" value="NZ_QXFM01000007.1"/>
</dbReference>
<dbReference type="EMBL" id="QXFM01000007">
    <property type="protein sequence ID" value="RIV92783.1"/>
    <property type="molecule type" value="Genomic_DNA"/>
</dbReference>
<gene>
    <name evidence="3" type="ORF">D2V17_01360</name>
</gene>
<dbReference type="AlphaFoldDB" id="A0A3A1PIK8"/>
<evidence type="ECO:0000313" key="4">
    <source>
        <dbReference type="Proteomes" id="UP000265366"/>
    </source>
</evidence>
<evidence type="ECO:0000313" key="3">
    <source>
        <dbReference type="EMBL" id="RIV92783.1"/>
    </source>
</evidence>
<dbReference type="OrthoDB" id="7390129at2"/>
<feature type="compositionally biased region" description="Low complexity" evidence="1">
    <location>
        <begin position="219"/>
        <end position="239"/>
    </location>
</feature>
<accession>A0A3A1PIK8</accession>